<dbReference type="InterPro" id="IPR001394">
    <property type="entry name" value="Peptidase_C19_UCH"/>
</dbReference>
<dbReference type="Gene3D" id="3.30.40.10">
    <property type="entry name" value="Zinc/RING finger domain, C3HC4 (zinc finger)"/>
    <property type="match status" value="1"/>
</dbReference>
<dbReference type="SMART" id="SM00290">
    <property type="entry name" value="ZnF_UBP"/>
    <property type="match status" value="1"/>
</dbReference>
<dbReference type="CDD" id="cd02667">
    <property type="entry name" value="Peptidase_C19K"/>
    <property type="match status" value="1"/>
</dbReference>
<feature type="compositionally biased region" description="Basic and acidic residues" evidence="7">
    <location>
        <begin position="65"/>
        <end position="81"/>
    </location>
</feature>
<evidence type="ECO:0000259" key="9">
    <source>
        <dbReference type="PROSITE" id="PS50271"/>
    </source>
</evidence>
<dbReference type="GO" id="GO:0004843">
    <property type="term" value="F:cysteine-type deubiquitinase activity"/>
    <property type="evidence" value="ECO:0007669"/>
    <property type="project" value="UniProtKB-UniRule"/>
</dbReference>
<reference evidence="10 11" key="1">
    <citation type="submission" date="2020-08" db="EMBL/GenBank/DDBJ databases">
        <title>Aphidius gifuensis genome sequencing and assembly.</title>
        <authorList>
            <person name="Du Z."/>
        </authorList>
    </citation>
    <scope>NUCLEOTIDE SEQUENCE [LARGE SCALE GENOMIC DNA]</scope>
    <source>
        <strain evidence="10">YNYX2018</strain>
        <tissue evidence="10">Adults</tissue>
    </source>
</reference>
<dbReference type="GO" id="GO:0005634">
    <property type="term" value="C:nucleus"/>
    <property type="evidence" value="ECO:0007669"/>
    <property type="project" value="TreeGrafter"/>
</dbReference>
<dbReference type="Pfam" id="PF00443">
    <property type="entry name" value="UCH"/>
    <property type="match status" value="1"/>
</dbReference>
<comment type="similarity">
    <text evidence="1 6">Belongs to the peptidase C19 family.</text>
</comment>
<evidence type="ECO:0000256" key="3">
    <source>
        <dbReference type="ARBA" id="ARBA00022771"/>
    </source>
</evidence>
<dbReference type="InterPro" id="IPR028889">
    <property type="entry name" value="USP"/>
</dbReference>
<feature type="region of interest" description="Disordered" evidence="7">
    <location>
        <begin position="643"/>
        <end position="674"/>
    </location>
</feature>
<dbReference type="AlphaFoldDB" id="A0A834XX98"/>
<organism evidence="10 11">
    <name type="scientific">Aphidius gifuensis</name>
    <name type="common">Parasitoid wasp</name>
    <dbReference type="NCBI Taxonomy" id="684658"/>
    <lineage>
        <taxon>Eukaryota</taxon>
        <taxon>Metazoa</taxon>
        <taxon>Ecdysozoa</taxon>
        <taxon>Arthropoda</taxon>
        <taxon>Hexapoda</taxon>
        <taxon>Insecta</taxon>
        <taxon>Pterygota</taxon>
        <taxon>Neoptera</taxon>
        <taxon>Endopterygota</taxon>
        <taxon>Hymenoptera</taxon>
        <taxon>Apocrita</taxon>
        <taxon>Ichneumonoidea</taxon>
        <taxon>Braconidae</taxon>
        <taxon>Aphidiinae</taxon>
        <taxon>Aphidius</taxon>
    </lineage>
</organism>
<evidence type="ECO:0000256" key="1">
    <source>
        <dbReference type="ARBA" id="ARBA00009085"/>
    </source>
</evidence>
<feature type="region of interest" description="Disordered" evidence="7">
    <location>
        <begin position="440"/>
        <end position="546"/>
    </location>
</feature>
<dbReference type="SUPFAM" id="SSF57850">
    <property type="entry name" value="RING/U-box"/>
    <property type="match status" value="1"/>
</dbReference>
<feature type="compositionally biased region" description="Acidic residues" evidence="7">
    <location>
        <begin position="530"/>
        <end position="545"/>
    </location>
</feature>
<accession>A0A834XX98</accession>
<dbReference type="InterPro" id="IPR013083">
    <property type="entry name" value="Znf_RING/FYVE/PHD"/>
</dbReference>
<dbReference type="GO" id="GO:0016579">
    <property type="term" value="P:protein deubiquitination"/>
    <property type="evidence" value="ECO:0007669"/>
    <property type="project" value="InterPro"/>
</dbReference>
<name>A0A834XX98_APHGI</name>
<dbReference type="PROSITE" id="PS00972">
    <property type="entry name" value="USP_1"/>
    <property type="match status" value="1"/>
</dbReference>
<keyword evidence="2" id="KW-0479">Metal-binding</keyword>
<feature type="region of interest" description="Disordered" evidence="7">
    <location>
        <begin position="1"/>
        <end position="36"/>
    </location>
</feature>
<dbReference type="InterPro" id="IPR018200">
    <property type="entry name" value="USP_CS"/>
</dbReference>
<protein>
    <recommendedName>
        <fullName evidence="6">Ubiquitin carboxyl-terminal hydrolase</fullName>
        <ecNumber evidence="6">3.4.19.12</ecNumber>
    </recommendedName>
</protein>
<feature type="region of interest" description="Disordered" evidence="7">
    <location>
        <begin position="65"/>
        <end position="90"/>
    </location>
</feature>
<feature type="region of interest" description="Disordered" evidence="7">
    <location>
        <begin position="932"/>
        <end position="962"/>
    </location>
</feature>
<evidence type="ECO:0000256" key="6">
    <source>
        <dbReference type="RuleBase" id="RU366025"/>
    </source>
</evidence>
<keyword evidence="6" id="KW-0788">Thiol protease</keyword>
<comment type="catalytic activity">
    <reaction evidence="6">
        <text>Thiol-dependent hydrolysis of ester, thioester, amide, peptide and isopeptide bonds formed by the C-terminal Gly of ubiquitin (a 76-residue protein attached to proteins as an intracellular targeting signal).</text>
        <dbReference type="EC" id="3.4.19.12"/>
    </reaction>
</comment>
<evidence type="ECO:0000256" key="5">
    <source>
        <dbReference type="PROSITE-ProRule" id="PRU00502"/>
    </source>
</evidence>
<keyword evidence="6" id="KW-0645">Protease</keyword>
<dbReference type="PANTHER" id="PTHR24006">
    <property type="entry name" value="UBIQUITIN CARBOXYL-TERMINAL HYDROLASE"/>
    <property type="match status" value="1"/>
</dbReference>
<dbReference type="EMBL" id="JACMRX010000003">
    <property type="protein sequence ID" value="KAF7993850.1"/>
    <property type="molecule type" value="Genomic_DNA"/>
</dbReference>
<evidence type="ECO:0000313" key="10">
    <source>
        <dbReference type="EMBL" id="KAF7993850.1"/>
    </source>
</evidence>
<evidence type="ECO:0000313" key="11">
    <source>
        <dbReference type="Proteomes" id="UP000639338"/>
    </source>
</evidence>
<evidence type="ECO:0000259" key="8">
    <source>
        <dbReference type="PROSITE" id="PS50235"/>
    </source>
</evidence>
<dbReference type="PROSITE" id="PS50271">
    <property type="entry name" value="ZF_UBP"/>
    <property type="match status" value="1"/>
</dbReference>
<keyword evidence="3 5" id="KW-0863">Zinc-finger</keyword>
<keyword evidence="4" id="KW-0862">Zinc</keyword>
<keyword evidence="6" id="KW-0378">Hydrolase</keyword>
<gene>
    <name evidence="10" type="ORF">HCN44_011119</name>
</gene>
<dbReference type="Gene3D" id="3.90.70.10">
    <property type="entry name" value="Cysteine proteinases"/>
    <property type="match status" value="2"/>
</dbReference>
<feature type="domain" description="UBP-type" evidence="9">
    <location>
        <begin position="31"/>
        <end position="171"/>
    </location>
</feature>
<dbReference type="Proteomes" id="UP000639338">
    <property type="component" value="Unassembled WGS sequence"/>
</dbReference>
<dbReference type="Pfam" id="PF02148">
    <property type="entry name" value="zf-UBP"/>
    <property type="match status" value="1"/>
</dbReference>
<evidence type="ECO:0000256" key="7">
    <source>
        <dbReference type="SAM" id="MobiDB-lite"/>
    </source>
</evidence>
<feature type="compositionally biased region" description="Low complexity" evidence="7">
    <location>
        <begin position="643"/>
        <end position="659"/>
    </location>
</feature>
<dbReference type="OrthoDB" id="2020758at2759"/>
<feature type="compositionally biased region" description="Low complexity" evidence="7">
    <location>
        <begin position="493"/>
        <end position="514"/>
    </location>
</feature>
<dbReference type="GO" id="GO:0008270">
    <property type="term" value="F:zinc ion binding"/>
    <property type="evidence" value="ECO:0007669"/>
    <property type="project" value="UniProtKB-KW"/>
</dbReference>
<dbReference type="InterPro" id="IPR050164">
    <property type="entry name" value="Peptidase_C19"/>
</dbReference>
<feature type="compositionally biased region" description="Low complexity" evidence="7">
    <location>
        <begin position="201"/>
        <end position="211"/>
    </location>
</feature>
<evidence type="ECO:0000256" key="4">
    <source>
        <dbReference type="ARBA" id="ARBA00022833"/>
    </source>
</evidence>
<dbReference type="PROSITE" id="PS00973">
    <property type="entry name" value="USP_2"/>
    <property type="match status" value="1"/>
</dbReference>
<dbReference type="InterPro" id="IPR038765">
    <property type="entry name" value="Papain-like_cys_pep_sf"/>
</dbReference>
<sequence length="1000" mass="112518">MGKNKNRQPDITDDASLHSSESENEQNSGSPKCSHIGKSVCAKKLKKFLKTSGILTECKTCEKIKNDESSSAQDNKKQEEKQDQDEDEEGFVSMPPPLWICLQCGNQACGRTQRQHAKQHFETPHSDKHSLAIESHNWQIWCYECDNDVPADSTKPLLETVEFIKKLATTSYTPSQPVLKKLPSIEQQQQQQQQPPDYNKLTKLPSSSSSPTKDKQKILTNLTRVGGLMNLGNTCFFNSVMQCLAQTPFLVKVLEDLREPGEKFHLPGGKFKLTDNENTDEQELPIIEGTLDGWGNFTSILHKTLVEMQNSDSNQTYRPSELLNSFKRNNPHCMDGGQHDSHELLRHLLELVRSDDLRRYQSIILSQVIGDKSKRQSVDEIKKAHVKFYGNQASNRYLGTEQVFRGVLVSTLECSECKHSSQKTETFLDLSLPVMVEKPQPPIFHKKNHTTDNETYDISGNPIVVKPSKHQLKKEKNTAIKNRRKNRKKNDINIHNNSNNSNNNNNNNENNNSNDKSVEECSGSVFSCSESEESDADIEDNVEADDNGKSSMLKKFGWENNKELSHEDLIKIIDDRLSPMIDLNNEIDDFNNMDNINNTNNDENFNDLILADVPLDPMMIDGLSNNCDYAKNIMDSPIIDDNNINNRSQSSSTNSLNVNCESSPERMNISPLESPDTSMLIPHNINDDISSSSSPLPLPLPPTSTSSLSLILTPTPAPPAPPPLPLPLPDISTTNKTRFSDAETDECCSPPEIDNNNKKLLSLNNGIVNVTRDVTKLSLNSQQSSTRYNVKDGDCSIQSCLNQFTQLELMTGSNKVGCEACTARENKKDGKLVCTPSTKQYLVSKVPPVLILHLKRFQSQRFGFRKLSKHVSFPLLLDLSPVCKYHDKPKIYSLYGLVEHSGTMHGGHYVAYVKARKPLDPDDPRWEFLPKKNTEEVDDNSSDTSSDFEIIDATDSTTDSTKVEPPPGRWYYVSDSRVVEIDEATVLSKEAYLLFYERIQ</sequence>
<dbReference type="EC" id="3.4.19.12" evidence="6"/>
<evidence type="ECO:0000256" key="2">
    <source>
        <dbReference type="ARBA" id="ARBA00022723"/>
    </source>
</evidence>
<keyword evidence="6" id="KW-0833">Ubl conjugation pathway</keyword>
<proteinExistence type="inferred from homology"/>
<dbReference type="PANTHER" id="PTHR24006:SF781">
    <property type="entry name" value="LD34905P"/>
    <property type="match status" value="1"/>
</dbReference>
<dbReference type="InterPro" id="IPR001607">
    <property type="entry name" value="Znf_UBP"/>
</dbReference>
<dbReference type="SUPFAM" id="SSF54001">
    <property type="entry name" value="Cysteine proteinases"/>
    <property type="match status" value="1"/>
</dbReference>
<feature type="region of interest" description="Disordered" evidence="7">
    <location>
        <begin position="184"/>
        <end position="217"/>
    </location>
</feature>
<dbReference type="PROSITE" id="PS50235">
    <property type="entry name" value="USP_3"/>
    <property type="match status" value="1"/>
</dbReference>
<keyword evidence="11" id="KW-1185">Reference proteome</keyword>
<dbReference type="GO" id="GO:0006508">
    <property type="term" value="P:proteolysis"/>
    <property type="evidence" value="ECO:0007669"/>
    <property type="project" value="UniProtKB-KW"/>
</dbReference>
<comment type="caution">
    <text evidence="10">The sequence shown here is derived from an EMBL/GenBank/DDBJ whole genome shotgun (WGS) entry which is preliminary data.</text>
</comment>
<dbReference type="GO" id="GO:0005829">
    <property type="term" value="C:cytosol"/>
    <property type="evidence" value="ECO:0007669"/>
    <property type="project" value="TreeGrafter"/>
</dbReference>
<feature type="domain" description="USP" evidence="8">
    <location>
        <begin position="226"/>
        <end position="999"/>
    </location>
</feature>